<gene>
    <name evidence="2" type="ORF">SAMN02910344_01830</name>
</gene>
<evidence type="ECO:0000313" key="2">
    <source>
        <dbReference type="EMBL" id="SFP59769.1"/>
    </source>
</evidence>
<organism evidence="2 3">
    <name type="scientific">Ruminobacter amylophilus</name>
    <dbReference type="NCBI Taxonomy" id="867"/>
    <lineage>
        <taxon>Bacteria</taxon>
        <taxon>Pseudomonadati</taxon>
        <taxon>Pseudomonadota</taxon>
        <taxon>Gammaproteobacteria</taxon>
        <taxon>Aeromonadales</taxon>
        <taxon>Succinivibrionaceae</taxon>
        <taxon>Ruminobacter</taxon>
    </lineage>
</organism>
<name>A0A662ZIY5_9GAMM</name>
<evidence type="ECO:0000256" key="1">
    <source>
        <dbReference type="SAM" id="MobiDB-lite"/>
    </source>
</evidence>
<keyword evidence="3" id="KW-1185">Reference proteome</keyword>
<sequence length="66" mass="7171">MIFTAAGAPALPAGYKEIPLGEPSSPVKIPANEKGEQIPVTVYPDEGKTPDKDKIEKMKEHVKYYG</sequence>
<dbReference type="EMBL" id="FOXF01000041">
    <property type="protein sequence ID" value="SFP59769.1"/>
    <property type="molecule type" value="Genomic_DNA"/>
</dbReference>
<dbReference type="AlphaFoldDB" id="A0A662ZIY5"/>
<dbReference type="Proteomes" id="UP000243745">
    <property type="component" value="Unassembled WGS sequence"/>
</dbReference>
<protein>
    <submittedName>
        <fullName evidence="2">Uncharacterized protein</fullName>
    </submittedName>
</protein>
<dbReference type="RefSeq" id="WP_093143048.1">
    <property type="nucleotide sequence ID" value="NZ_FOXF01000041.1"/>
</dbReference>
<feature type="region of interest" description="Disordered" evidence="1">
    <location>
        <begin position="14"/>
        <end position="52"/>
    </location>
</feature>
<evidence type="ECO:0000313" key="3">
    <source>
        <dbReference type="Proteomes" id="UP000243745"/>
    </source>
</evidence>
<proteinExistence type="predicted"/>
<reference evidence="2 3" key="1">
    <citation type="submission" date="2016-10" db="EMBL/GenBank/DDBJ databases">
        <authorList>
            <person name="Varghese N."/>
            <person name="Submissions S."/>
        </authorList>
    </citation>
    <scope>NUCLEOTIDE SEQUENCE [LARGE SCALE GENOMIC DNA]</scope>
    <source>
        <strain evidence="2 3">DSM 1361</strain>
    </source>
</reference>
<accession>A0A662ZIY5</accession>